<evidence type="ECO:0000256" key="1">
    <source>
        <dbReference type="SAM" id="MobiDB-lite"/>
    </source>
</evidence>
<dbReference type="EMBL" id="MGFH01000047">
    <property type="protein sequence ID" value="OGM07274.1"/>
    <property type="molecule type" value="Genomic_DNA"/>
</dbReference>
<sequence>MDSILDLLNSKDAQERRRGIFLLAATPEDTSVLLINNIAEYDESPALRFFARRVLASIANTFRPEICGNGVDELIGRYISLAGDKDKISFIETGLPGDLQSRSQLLNQILLHEKSPAAAARAIVALGETRNEADIRQIVSFNGDNRPEIRRAVFDALAGMNNIKAFPFLTQFIIDDNIALANDSRNFFRSIDGALAVKIVKYMRSSASGKMKAAAALAAGYAPGGEMLEELKALLESDSAVVRKAALDSLNKFLAAGIAEAVEYASKLTDLEPLQETLFDIKNELEFDNYLLQPAPQEQPVHESADASRPQETSGTGEALQPSAGGGRAENEKPEDVHAEGPSETSVPPARKPEPAENSRQETADEPAGESEPEAEIETESVLFPLESGMKFGYIDNKGKLVIPFSFERAYPFANGFAAVLNGIRWGYINRNGGFTIGEQFEEAYNFSCGLARVLVTQKYGFINDKGHMAVKAQYEDAKDFSEGLAAVKQEGKWNFINTEGKMQFKNFDFERVSSFKNGLAMVRRNKKFGFVNTRGELAVKCAYDSAEDFSEELAGVKVASKHGYIDSGDRFAIKPQFDRAREFSEGLAAVEIEKLYGFINKAGKLIITSRFEYASSFSEGLAAIKAGELWGYINTDGTEVIEARFDEAGPFSNGLASVKIGGAFNYIDKKGVTVYGSGAENITGGAAEVIEPAGPHKEINKNASIPAGTVHAVMQKLGYPISNWKSTRSGHQPPPRSAEFYFLKASSGMDKSFNYADIMELIEAVKREHFIEVANGLVRFLENNYSA</sequence>
<dbReference type="Pfam" id="PF13646">
    <property type="entry name" value="HEAT_2"/>
    <property type="match status" value="1"/>
</dbReference>
<evidence type="ECO:0000313" key="2">
    <source>
        <dbReference type="EMBL" id="OGM07274.1"/>
    </source>
</evidence>
<dbReference type="PANTHER" id="PTHR37841:SF1">
    <property type="entry name" value="DUF3298 DOMAIN-CONTAINING PROTEIN"/>
    <property type="match status" value="1"/>
</dbReference>
<dbReference type="Gene3D" id="1.25.10.10">
    <property type="entry name" value="Leucine-rich Repeat Variant"/>
    <property type="match status" value="1"/>
</dbReference>
<dbReference type="PANTHER" id="PTHR37841">
    <property type="entry name" value="GLR2918 PROTEIN"/>
    <property type="match status" value="1"/>
</dbReference>
<organism evidence="2 3">
    <name type="scientific">Candidatus Wallbacteria bacterium GWC2_49_35</name>
    <dbReference type="NCBI Taxonomy" id="1817813"/>
    <lineage>
        <taxon>Bacteria</taxon>
        <taxon>Candidatus Walliibacteriota</taxon>
    </lineage>
</organism>
<comment type="caution">
    <text evidence="2">The sequence shown here is derived from an EMBL/GenBank/DDBJ whole genome shotgun (WGS) entry which is preliminary data.</text>
</comment>
<dbReference type="SUPFAM" id="SSF69360">
    <property type="entry name" value="Cell wall binding repeat"/>
    <property type="match status" value="1"/>
</dbReference>
<feature type="compositionally biased region" description="Basic and acidic residues" evidence="1">
    <location>
        <begin position="329"/>
        <end position="341"/>
    </location>
</feature>
<protein>
    <recommendedName>
        <fullName evidence="4">WG repeat-containing protein</fullName>
    </recommendedName>
</protein>
<gene>
    <name evidence="2" type="ORF">A2008_00130</name>
</gene>
<dbReference type="SUPFAM" id="SSF48371">
    <property type="entry name" value="ARM repeat"/>
    <property type="match status" value="1"/>
</dbReference>
<dbReference type="AlphaFoldDB" id="A0A1F7WWQ7"/>
<name>A0A1F7WWQ7_9BACT</name>
<feature type="region of interest" description="Disordered" evidence="1">
    <location>
        <begin position="298"/>
        <end position="378"/>
    </location>
</feature>
<dbReference type="InterPro" id="IPR011989">
    <property type="entry name" value="ARM-like"/>
</dbReference>
<dbReference type="STRING" id="1817813.A2008_00130"/>
<dbReference type="Proteomes" id="UP000178735">
    <property type="component" value="Unassembled WGS sequence"/>
</dbReference>
<evidence type="ECO:0000313" key="3">
    <source>
        <dbReference type="Proteomes" id="UP000178735"/>
    </source>
</evidence>
<feature type="compositionally biased region" description="Acidic residues" evidence="1">
    <location>
        <begin position="364"/>
        <end position="378"/>
    </location>
</feature>
<accession>A0A1F7WWQ7</accession>
<dbReference type="Pfam" id="PF14903">
    <property type="entry name" value="WG_beta_rep"/>
    <property type="match status" value="6"/>
</dbReference>
<dbReference type="InterPro" id="IPR016024">
    <property type="entry name" value="ARM-type_fold"/>
</dbReference>
<feature type="compositionally biased region" description="Basic and acidic residues" evidence="1">
    <location>
        <begin position="351"/>
        <end position="363"/>
    </location>
</feature>
<proteinExistence type="predicted"/>
<reference evidence="2 3" key="1">
    <citation type="journal article" date="2016" name="Nat. Commun.">
        <title>Thousands of microbial genomes shed light on interconnected biogeochemical processes in an aquifer system.</title>
        <authorList>
            <person name="Anantharaman K."/>
            <person name="Brown C.T."/>
            <person name="Hug L.A."/>
            <person name="Sharon I."/>
            <person name="Castelle C.J."/>
            <person name="Probst A.J."/>
            <person name="Thomas B.C."/>
            <person name="Singh A."/>
            <person name="Wilkins M.J."/>
            <person name="Karaoz U."/>
            <person name="Brodie E.L."/>
            <person name="Williams K.H."/>
            <person name="Hubbard S.S."/>
            <person name="Banfield J.F."/>
        </authorList>
    </citation>
    <scope>NUCLEOTIDE SEQUENCE [LARGE SCALE GENOMIC DNA]</scope>
</reference>
<evidence type="ECO:0008006" key="4">
    <source>
        <dbReference type="Google" id="ProtNLM"/>
    </source>
</evidence>
<dbReference type="InterPro" id="IPR032774">
    <property type="entry name" value="WG_beta_rep"/>
</dbReference>